<dbReference type="EMBL" id="JADGKB010000036">
    <property type="protein sequence ID" value="KAJ3257636.1"/>
    <property type="molecule type" value="Genomic_DNA"/>
</dbReference>
<keyword evidence="7" id="KW-0206">Cytoskeleton</keyword>
<dbReference type="PANTHER" id="PTHR46613:SF1">
    <property type="entry name" value="RADIAL SPOKE HEAD 10 HOMOLOG B-RELATED"/>
    <property type="match status" value="1"/>
</dbReference>
<dbReference type="Proteomes" id="UP001210925">
    <property type="component" value="Unassembled WGS sequence"/>
</dbReference>
<dbReference type="Pfam" id="PF02493">
    <property type="entry name" value="MORN"/>
    <property type="match status" value="9"/>
</dbReference>
<dbReference type="AlphaFoldDB" id="A0AAD5UJA3"/>
<organism evidence="10 12">
    <name type="scientific">Boothiomyces macroporosus</name>
    <dbReference type="NCBI Taxonomy" id="261099"/>
    <lineage>
        <taxon>Eukaryota</taxon>
        <taxon>Fungi</taxon>
        <taxon>Fungi incertae sedis</taxon>
        <taxon>Chytridiomycota</taxon>
        <taxon>Chytridiomycota incertae sedis</taxon>
        <taxon>Chytridiomycetes</taxon>
        <taxon>Rhizophydiales</taxon>
        <taxon>Terramycetaceae</taxon>
        <taxon>Boothiomyces</taxon>
    </lineage>
</organism>
<evidence type="ECO:0000256" key="2">
    <source>
        <dbReference type="ARBA" id="ARBA00004430"/>
    </source>
</evidence>
<accession>A0AAD5UJA3</accession>
<keyword evidence="5" id="KW-0282">Flagellum</keyword>
<keyword evidence="4" id="KW-0677">Repeat</keyword>
<keyword evidence="6" id="KW-0969">Cilium</keyword>
<dbReference type="EMBL" id="JADGKB010000036">
    <property type="protein sequence ID" value="KAJ3257652.1"/>
    <property type="molecule type" value="Genomic_DNA"/>
</dbReference>
<keyword evidence="8" id="KW-0966">Cell projection</keyword>
<evidence type="ECO:0000256" key="1">
    <source>
        <dbReference type="ARBA" id="ARBA00004230"/>
    </source>
</evidence>
<feature type="compositionally biased region" description="Basic and acidic residues" evidence="9">
    <location>
        <begin position="692"/>
        <end position="710"/>
    </location>
</feature>
<dbReference type="InterPro" id="IPR003409">
    <property type="entry name" value="MORN"/>
</dbReference>
<evidence type="ECO:0000256" key="8">
    <source>
        <dbReference type="ARBA" id="ARBA00023273"/>
    </source>
</evidence>
<dbReference type="SUPFAM" id="SSF82185">
    <property type="entry name" value="Histone H3 K4-specific methyltransferase SET7/9 N-terminal domain"/>
    <property type="match status" value="3"/>
</dbReference>
<gene>
    <name evidence="10" type="ORF">HK103_004408</name>
    <name evidence="11" type="ORF">HK103_004424</name>
</gene>
<feature type="region of interest" description="Disordered" evidence="9">
    <location>
        <begin position="687"/>
        <end position="710"/>
    </location>
</feature>
<proteinExistence type="predicted"/>
<dbReference type="Gene3D" id="2.20.110.10">
    <property type="entry name" value="Histone H3 K4-specific methyltransferase SET7/9 N-terminal domain"/>
    <property type="match status" value="4"/>
</dbReference>
<evidence type="ECO:0000256" key="7">
    <source>
        <dbReference type="ARBA" id="ARBA00023212"/>
    </source>
</evidence>
<feature type="region of interest" description="Disordered" evidence="9">
    <location>
        <begin position="558"/>
        <end position="577"/>
    </location>
</feature>
<evidence type="ECO:0000256" key="4">
    <source>
        <dbReference type="ARBA" id="ARBA00022737"/>
    </source>
</evidence>
<comment type="subcellular location">
    <subcellularLocation>
        <location evidence="1">Cell projection</location>
        <location evidence="1">Cilium</location>
        <location evidence="1">Flagellum</location>
    </subcellularLocation>
    <subcellularLocation>
        <location evidence="2">Cytoplasm</location>
        <location evidence="2">Cytoskeleton</location>
        <location evidence="2">Cilium axoneme</location>
    </subcellularLocation>
</comment>
<evidence type="ECO:0000256" key="3">
    <source>
        <dbReference type="ARBA" id="ARBA00022490"/>
    </source>
</evidence>
<dbReference type="GO" id="GO:0005930">
    <property type="term" value="C:axoneme"/>
    <property type="evidence" value="ECO:0007669"/>
    <property type="project" value="UniProtKB-SubCell"/>
</dbReference>
<sequence length="710" mass="81192">MFSVKKYVFVDSYEGELSNDIEERYHGAGTVHFQSGGSYSGQFKDGNMHGEGVYTWNDGVVYSGQFDNDRILGSGQYTWNDDTSYKGQLENGLRHGTGLFTVKNKFIDGEWAKGKPHGYSICQYEDQSVYSGNWNCGKKHGNGKMLYKSGNYYVGEWKDDLKCGKGKMTWLDRNEEYEGNWENGLPNGFGQYVWRLKALRDHQYPLQNTYRGYWVDGKREGYGVFFYSSGAKYEGNWKNNLKEGFGKFVSENGRVYEGEFVADRPVAKIEFFSNLTPFVFHIPKDAGPDTNNEITLALNKVIFRYSSQLRDIYHRCCEKTRNISGYQAKNTIIKSVVWDLLKSVNILSLGSSIADLNRAYAVEFKNEPVFHEKYNDPHNRRTEMIFHDFLEYILLISHHLFKDSKNLSLHDTGISSSFSYMIKTYLLPSLEAKPVPPEEKEHPIVSTWEEACVTFESQMEELYSHLHHHSKNSLQAAADDKTITFREFILILKMLVDEFVAYANFCSRLAAAHIIEKLQYAENNPQEEEVAVANPATVSETLPAIETTVITANTVIQPSPVPINPPEQKIETPSSARRKSMMASKVATALMVNSVKKRLSKIEMEVEQDVSTRQSTTLKFQEEKEPPKIDRVTELRNLYTDTVHGFYNQMIKCNQEGQEAIKLINSFLKRKSYVSTLNEVAQIASQRYSTVKKSDSAKGEPKNTDEKEEI</sequence>
<name>A0AAD5UJA3_9FUNG</name>
<keyword evidence="3" id="KW-0963">Cytoplasm</keyword>
<evidence type="ECO:0000313" key="12">
    <source>
        <dbReference type="Proteomes" id="UP001210925"/>
    </source>
</evidence>
<evidence type="ECO:0000313" key="11">
    <source>
        <dbReference type="EMBL" id="KAJ3257652.1"/>
    </source>
</evidence>
<reference evidence="10" key="1">
    <citation type="submission" date="2020-05" db="EMBL/GenBank/DDBJ databases">
        <title>Phylogenomic resolution of chytrid fungi.</title>
        <authorList>
            <person name="Stajich J.E."/>
            <person name="Amses K."/>
            <person name="Simmons R."/>
            <person name="Seto K."/>
            <person name="Myers J."/>
            <person name="Bonds A."/>
            <person name="Quandt C.A."/>
            <person name="Barry K."/>
            <person name="Liu P."/>
            <person name="Grigoriev I."/>
            <person name="Longcore J.E."/>
            <person name="James T.Y."/>
        </authorList>
    </citation>
    <scope>NUCLEOTIDE SEQUENCE</scope>
    <source>
        <strain evidence="10">PLAUS21</strain>
    </source>
</reference>
<evidence type="ECO:0000256" key="6">
    <source>
        <dbReference type="ARBA" id="ARBA00023069"/>
    </source>
</evidence>
<evidence type="ECO:0000313" key="10">
    <source>
        <dbReference type="EMBL" id="KAJ3257636.1"/>
    </source>
</evidence>
<evidence type="ECO:0000256" key="9">
    <source>
        <dbReference type="SAM" id="MobiDB-lite"/>
    </source>
</evidence>
<evidence type="ECO:0000256" key="5">
    <source>
        <dbReference type="ARBA" id="ARBA00022846"/>
    </source>
</evidence>
<comment type="caution">
    <text evidence="10">The sequence shown here is derived from an EMBL/GenBank/DDBJ whole genome shotgun (WGS) entry which is preliminary data.</text>
</comment>
<protein>
    <submittedName>
        <fullName evidence="10">Uncharacterized protein</fullName>
    </submittedName>
</protein>
<dbReference type="SMART" id="SM00698">
    <property type="entry name" value="MORN"/>
    <property type="match status" value="10"/>
</dbReference>
<dbReference type="GO" id="GO:0031514">
    <property type="term" value="C:motile cilium"/>
    <property type="evidence" value="ECO:0007669"/>
    <property type="project" value="UniProtKB-SubCell"/>
</dbReference>
<keyword evidence="12" id="KW-1185">Reference proteome</keyword>
<dbReference type="PANTHER" id="PTHR46613">
    <property type="entry name" value="RADIAL SPOKE HEAD 10 HOMOLOG B-RELATED"/>
    <property type="match status" value="1"/>
</dbReference>